<protein>
    <submittedName>
        <fullName evidence="1">Uncharacterized protein</fullName>
    </submittedName>
</protein>
<reference evidence="1" key="2">
    <citation type="submission" date="2021-09" db="EMBL/GenBank/DDBJ databases">
        <authorList>
            <person name="Jia N."/>
            <person name="Wang J."/>
            <person name="Shi W."/>
            <person name="Du L."/>
            <person name="Sun Y."/>
            <person name="Zhan W."/>
            <person name="Jiang J."/>
            <person name="Wang Q."/>
            <person name="Zhang B."/>
            <person name="Ji P."/>
            <person name="Sakyi L.B."/>
            <person name="Cui X."/>
            <person name="Yuan T."/>
            <person name="Jiang B."/>
            <person name="Yang W."/>
            <person name="Lam T.T.-Y."/>
            <person name="Chang Q."/>
            <person name="Ding S."/>
            <person name="Wang X."/>
            <person name="Zhu J."/>
            <person name="Ruan X."/>
            <person name="Zhao L."/>
            <person name="Wei J."/>
            <person name="Que T."/>
            <person name="Du C."/>
            <person name="Cheng J."/>
            <person name="Dai P."/>
            <person name="Han X."/>
            <person name="Huang E."/>
            <person name="Gao Y."/>
            <person name="Liu J."/>
            <person name="Shao H."/>
            <person name="Ye R."/>
            <person name="Li L."/>
            <person name="Wei W."/>
            <person name="Wang X."/>
            <person name="Wang C."/>
            <person name="Huo Q."/>
            <person name="Li W."/>
            <person name="Guo W."/>
            <person name="Chen H."/>
            <person name="Chen S."/>
            <person name="Zhou L."/>
            <person name="Zhou L."/>
            <person name="Ni X."/>
            <person name="Tian J."/>
            <person name="Zhou Y."/>
            <person name="Sheng Y."/>
            <person name="Liu T."/>
            <person name="Pan Y."/>
            <person name="Xia L."/>
            <person name="Li J."/>
            <person name="Zhao F."/>
            <person name="Cao W."/>
        </authorList>
    </citation>
    <scope>NUCLEOTIDE SEQUENCE</scope>
    <source>
        <strain evidence="1">Rmic-2018</strain>
        <tissue evidence="1">Larvae</tissue>
    </source>
</reference>
<organism evidence="1 2">
    <name type="scientific">Rhipicephalus microplus</name>
    <name type="common">Cattle tick</name>
    <name type="synonym">Boophilus microplus</name>
    <dbReference type="NCBI Taxonomy" id="6941"/>
    <lineage>
        <taxon>Eukaryota</taxon>
        <taxon>Metazoa</taxon>
        <taxon>Ecdysozoa</taxon>
        <taxon>Arthropoda</taxon>
        <taxon>Chelicerata</taxon>
        <taxon>Arachnida</taxon>
        <taxon>Acari</taxon>
        <taxon>Parasitiformes</taxon>
        <taxon>Ixodida</taxon>
        <taxon>Ixodoidea</taxon>
        <taxon>Ixodidae</taxon>
        <taxon>Rhipicephalinae</taxon>
        <taxon>Rhipicephalus</taxon>
        <taxon>Boophilus</taxon>
    </lineage>
</organism>
<evidence type="ECO:0000313" key="2">
    <source>
        <dbReference type="Proteomes" id="UP000821866"/>
    </source>
</evidence>
<dbReference type="AlphaFoldDB" id="A0A9J6E637"/>
<sequence>MTATQVGAAVPFGYQLSLLDFAGTQRSREPRRSFGAVCAGAVDVSIASGETTDNVVFVVGFVVTDGALNPTGLEVEGTSLVCVVPWLLPRFTGAFGGAVFKEGGAAEAAPPMGACGVCLGTLGVIPEEATMSSPDMSSSEDEEILAPNSVVVKKERLAAVMASVPQLAQPDTTCSDSPLVCQQAIPICCLR</sequence>
<dbReference type="EMBL" id="JABSTU010000005">
    <property type="protein sequence ID" value="KAH8029593.1"/>
    <property type="molecule type" value="Genomic_DNA"/>
</dbReference>
<accession>A0A9J6E637</accession>
<gene>
    <name evidence="1" type="ORF">HPB51_001780</name>
</gene>
<name>A0A9J6E637_RHIMP</name>
<comment type="caution">
    <text evidence="1">The sequence shown here is derived from an EMBL/GenBank/DDBJ whole genome shotgun (WGS) entry which is preliminary data.</text>
</comment>
<keyword evidence="2" id="KW-1185">Reference proteome</keyword>
<evidence type="ECO:0000313" key="1">
    <source>
        <dbReference type="EMBL" id="KAH8029593.1"/>
    </source>
</evidence>
<proteinExistence type="predicted"/>
<reference evidence="1" key="1">
    <citation type="journal article" date="2020" name="Cell">
        <title>Large-Scale Comparative Analyses of Tick Genomes Elucidate Their Genetic Diversity and Vector Capacities.</title>
        <authorList>
            <consortium name="Tick Genome and Microbiome Consortium (TIGMIC)"/>
            <person name="Jia N."/>
            <person name="Wang J."/>
            <person name="Shi W."/>
            <person name="Du L."/>
            <person name="Sun Y."/>
            <person name="Zhan W."/>
            <person name="Jiang J.F."/>
            <person name="Wang Q."/>
            <person name="Zhang B."/>
            <person name="Ji P."/>
            <person name="Bell-Sakyi L."/>
            <person name="Cui X.M."/>
            <person name="Yuan T.T."/>
            <person name="Jiang B.G."/>
            <person name="Yang W.F."/>
            <person name="Lam T.T."/>
            <person name="Chang Q.C."/>
            <person name="Ding S.J."/>
            <person name="Wang X.J."/>
            <person name="Zhu J.G."/>
            <person name="Ruan X.D."/>
            <person name="Zhao L."/>
            <person name="Wei J.T."/>
            <person name="Ye R.Z."/>
            <person name="Que T.C."/>
            <person name="Du C.H."/>
            <person name="Zhou Y.H."/>
            <person name="Cheng J.X."/>
            <person name="Dai P.F."/>
            <person name="Guo W.B."/>
            <person name="Han X.H."/>
            <person name="Huang E.J."/>
            <person name="Li L.F."/>
            <person name="Wei W."/>
            <person name="Gao Y.C."/>
            <person name="Liu J.Z."/>
            <person name="Shao H.Z."/>
            <person name="Wang X."/>
            <person name="Wang C.C."/>
            <person name="Yang T.C."/>
            <person name="Huo Q.B."/>
            <person name="Li W."/>
            <person name="Chen H.Y."/>
            <person name="Chen S.E."/>
            <person name="Zhou L.G."/>
            <person name="Ni X.B."/>
            <person name="Tian J.H."/>
            <person name="Sheng Y."/>
            <person name="Liu T."/>
            <person name="Pan Y.S."/>
            <person name="Xia L.Y."/>
            <person name="Li J."/>
            <person name="Zhao F."/>
            <person name="Cao W.C."/>
        </authorList>
    </citation>
    <scope>NUCLEOTIDE SEQUENCE</scope>
    <source>
        <strain evidence="1">Rmic-2018</strain>
    </source>
</reference>
<dbReference type="Proteomes" id="UP000821866">
    <property type="component" value="Chromosome 3"/>
</dbReference>